<feature type="domain" description="Helix-turn-helix" evidence="1">
    <location>
        <begin position="10"/>
        <end position="60"/>
    </location>
</feature>
<organism evidence="2 3">
    <name type="scientific">Microlunatus phosphovorus (strain ATCC 700054 / DSM 10555 / JCM 9379 / NBRC 101784 / NCIMB 13414 / VKM Ac-1990 / NM-1)</name>
    <dbReference type="NCBI Taxonomy" id="1032480"/>
    <lineage>
        <taxon>Bacteria</taxon>
        <taxon>Bacillati</taxon>
        <taxon>Actinomycetota</taxon>
        <taxon>Actinomycetes</taxon>
        <taxon>Propionibacteriales</taxon>
        <taxon>Propionibacteriaceae</taxon>
        <taxon>Microlunatus</taxon>
    </lineage>
</organism>
<reference evidence="2 3" key="1">
    <citation type="submission" date="2011-05" db="EMBL/GenBank/DDBJ databases">
        <title>Whole genome sequence of Microlunatus phosphovorus NM-1.</title>
        <authorList>
            <person name="Hosoyama A."/>
            <person name="Sasaki K."/>
            <person name="Harada T."/>
            <person name="Igarashi R."/>
            <person name="Kawakoshi A."/>
            <person name="Sasagawa M."/>
            <person name="Fukada J."/>
            <person name="Nakamura S."/>
            <person name="Katano Y."/>
            <person name="Hanada S."/>
            <person name="Kamagata Y."/>
            <person name="Nakamura N."/>
            <person name="Yamazaki S."/>
            <person name="Fujita N."/>
        </authorList>
    </citation>
    <scope>NUCLEOTIDE SEQUENCE [LARGE SCALE GENOMIC DNA]</scope>
    <source>
        <strain evidence="3">ATCC 700054 / DSM 10555 / JCM 9379 / NBRC 101784 / NCIMB 13414 / VKM Ac-1990 / NM-1</strain>
    </source>
</reference>
<keyword evidence="3" id="KW-1185">Reference proteome</keyword>
<evidence type="ECO:0000313" key="2">
    <source>
        <dbReference type="EMBL" id="BAK34871.1"/>
    </source>
</evidence>
<dbReference type="KEGG" id="mph:MLP_18570"/>
<dbReference type="Pfam" id="PF12728">
    <property type="entry name" value="HTH_17"/>
    <property type="match status" value="1"/>
</dbReference>
<evidence type="ECO:0000313" key="3">
    <source>
        <dbReference type="Proteomes" id="UP000007947"/>
    </source>
</evidence>
<dbReference type="InterPro" id="IPR036388">
    <property type="entry name" value="WH-like_DNA-bd_sf"/>
</dbReference>
<dbReference type="Proteomes" id="UP000007947">
    <property type="component" value="Chromosome"/>
</dbReference>
<dbReference type="AlphaFoldDB" id="F5XSJ0"/>
<evidence type="ECO:0000259" key="1">
    <source>
        <dbReference type="Pfam" id="PF12728"/>
    </source>
</evidence>
<proteinExistence type="predicted"/>
<dbReference type="NCBIfam" id="TIGR01764">
    <property type="entry name" value="excise"/>
    <property type="match status" value="1"/>
</dbReference>
<dbReference type="InterPro" id="IPR009061">
    <property type="entry name" value="DNA-bd_dom_put_sf"/>
</dbReference>
<name>F5XSJ0_MICPN</name>
<sequence>MIAMETSDRLMTLAELAEMLGIPVNTLYGWRCRGEGPPGYRIGRHIRYRRAAVETWLETQTDHQHTVRR</sequence>
<accession>F5XSJ0</accession>
<dbReference type="STRING" id="1032480.MLP_18570"/>
<dbReference type="SUPFAM" id="SSF46955">
    <property type="entry name" value="Putative DNA-binding domain"/>
    <property type="match status" value="1"/>
</dbReference>
<dbReference type="HOGENOM" id="CLU_140176_9_1_11"/>
<dbReference type="Gene3D" id="1.10.10.10">
    <property type="entry name" value="Winged helix-like DNA-binding domain superfamily/Winged helix DNA-binding domain"/>
    <property type="match status" value="1"/>
</dbReference>
<dbReference type="GO" id="GO:0003677">
    <property type="term" value="F:DNA binding"/>
    <property type="evidence" value="ECO:0007669"/>
    <property type="project" value="InterPro"/>
</dbReference>
<dbReference type="eggNOG" id="COG3311">
    <property type="taxonomic scope" value="Bacteria"/>
</dbReference>
<dbReference type="InterPro" id="IPR041657">
    <property type="entry name" value="HTH_17"/>
</dbReference>
<dbReference type="EMBL" id="AP012204">
    <property type="protein sequence ID" value="BAK34871.1"/>
    <property type="molecule type" value="Genomic_DNA"/>
</dbReference>
<gene>
    <name evidence="2" type="ordered locus">MLP_18570</name>
</gene>
<protein>
    <recommendedName>
        <fullName evidence="1">Helix-turn-helix domain-containing protein</fullName>
    </recommendedName>
</protein>
<dbReference type="InterPro" id="IPR010093">
    <property type="entry name" value="SinI_DNA-bd"/>
</dbReference>